<dbReference type="PIRSF" id="PIRSF006648">
    <property type="entry name" value="DrrB"/>
    <property type="match status" value="1"/>
</dbReference>
<evidence type="ECO:0000313" key="8">
    <source>
        <dbReference type="EMBL" id="MBP2476848.1"/>
    </source>
</evidence>
<comment type="subcellular location">
    <subcellularLocation>
        <location evidence="1">Membrane</location>
        <topology evidence="1">Multi-pass membrane protein</topology>
    </subcellularLocation>
</comment>
<evidence type="ECO:0000256" key="4">
    <source>
        <dbReference type="ARBA" id="ARBA00023136"/>
    </source>
</evidence>
<keyword evidence="4 6" id="KW-0472">Membrane</keyword>
<feature type="transmembrane region" description="Helical" evidence="6">
    <location>
        <begin position="26"/>
        <end position="49"/>
    </location>
</feature>
<dbReference type="Pfam" id="PF01061">
    <property type="entry name" value="ABC2_membrane"/>
    <property type="match status" value="1"/>
</dbReference>
<accession>A0ABS5AJV8</accession>
<keyword evidence="3 6" id="KW-1133">Transmembrane helix</keyword>
<dbReference type="Proteomes" id="UP001519363">
    <property type="component" value="Unassembled WGS sequence"/>
</dbReference>
<gene>
    <name evidence="8" type="ORF">JOF53_005720</name>
</gene>
<organism evidence="8 9">
    <name type="scientific">Crossiella equi</name>
    <dbReference type="NCBI Taxonomy" id="130796"/>
    <lineage>
        <taxon>Bacteria</taxon>
        <taxon>Bacillati</taxon>
        <taxon>Actinomycetota</taxon>
        <taxon>Actinomycetes</taxon>
        <taxon>Pseudonocardiales</taxon>
        <taxon>Pseudonocardiaceae</taxon>
        <taxon>Crossiella</taxon>
    </lineage>
</organism>
<keyword evidence="2 6" id="KW-0812">Transmembrane</keyword>
<keyword evidence="5" id="KW-0046">Antibiotic resistance</keyword>
<reference evidence="8 9" key="1">
    <citation type="submission" date="2021-03" db="EMBL/GenBank/DDBJ databases">
        <title>Sequencing the genomes of 1000 actinobacteria strains.</title>
        <authorList>
            <person name="Klenk H.-P."/>
        </authorList>
    </citation>
    <scope>NUCLEOTIDE SEQUENCE [LARGE SCALE GENOMIC DNA]</scope>
    <source>
        <strain evidence="8 9">DSM 44580</strain>
    </source>
</reference>
<dbReference type="InterPro" id="IPR000412">
    <property type="entry name" value="ABC_2_transport"/>
</dbReference>
<dbReference type="RefSeq" id="WP_158103532.1">
    <property type="nucleotide sequence ID" value="NZ_JAGIOO010000001.1"/>
</dbReference>
<feature type="transmembrane region" description="Helical" evidence="6">
    <location>
        <begin position="61"/>
        <end position="81"/>
    </location>
</feature>
<dbReference type="InterPro" id="IPR013525">
    <property type="entry name" value="ABC2_TM"/>
</dbReference>
<feature type="transmembrane region" description="Helical" evidence="6">
    <location>
        <begin position="101"/>
        <end position="126"/>
    </location>
</feature>
<feature type="transmembrane region" description="Helical" evidence="6">
    <location>
        <begin position="164"/>
        <end position="183"/>
    </location>
</feature>
<dbReference type="InterPro" id="IPR051784">
    <property type="entry name" value="Nod_factor_ABC_transporter"/>
</dbReference>
<evidence type="ECO:0000259" key="7">
    <source>
        <dbReference type="Pfam" id="PF01061"/>
    </source>
</evidence>
<evidence type="ECO:0000313" key="9">
    <source>
        <dbReference type="Proteomes" id="UP001519363"/>
    </source>
</evidence>
<feature type="domain" description="ABC-2 type transporter transmembrane" evidence="7">
    <location>
        <begin position="11"/>
        <end position="208"/>
    </location>
</feature>
<feature type="transmembrane region" description="Helical" evidence="6">
    <location>
        <begin position="217"/>
        <end position="240"/>
    </location>
</feature>
<proteinExistence type="predicted"/>
<dbReference type="EMBL" id="JAGIOO010000001">
    <property type="protein sequence ID" value="MBP2476848.1"/>
    <property type="molecule type" value="Genomic_DNA"/>
</dbReference>
<evidence type="ECO:0000256" key="2">
    <source>
        <dbReference type="ARBA" id="ARBA00022692"/>
    </source>
</evidence>
<keyword evidence="9" id="KW-1185">Reference proteome</keyword>
<comment type="caution">
    <text evidence="8">The sequence shown here is derived from an EMBL/GenBank/DDBJ whole genome shotgun (WGS) entry which is preliminary data.</text>
</comment>
<dbReference type="PANTHER" id="PTHR43229:SF2">
    <property type="entry name" value="NODULATION PROTEIN J"/>
    <property type="match status" value="1"/>
</dbReference>
<name>A0ABS5AJV8_9PSEU</name>
<evidence type="ECO:0000256" key="3">
    <source>
        <dbReference type="ARBA" id="ARBA00022989"/>
    </source>
</evidence>
<sequence length="244" mass="25572">MTAARTTRPLLVLTRLALRELHRQPVALFVSLFAPAVFLVLLGLLFTPAGSDAVRVGVPGVLSWCVSSAALLGTAVPMAHWRRTGLLADLRGSALGWRGLFGARLLALAVHAGWQVLLLLAVGLAVGFRPTALWPVPLFLLAGTLAFAALGLVVGVLTRSAEHAAAVAVLLLLPMALTTGFLATEGPDWVRAAAQALPTWYLRHGLVDGLTTPDSAVFLRLAALLAYAAVLGLAGTRLCASRDR</sequence>
<feature type="transmembrane region" description="Helical" evidence="6">
    <location>
        <begin position="132"/>
        <end position="157"/>
    </location>
</feature>
<evidence type="ECO:0000256" key="1">
    <source>
        <dbReference type="ARBA" id="ARBA00004141"/>
    </source>
</evidence>
<dbReference type="PANTHER" id="PTHR43229">
    <property type="entry name" value="NODULATION PROTEIN J"/>
    <property type="match status" value="1"/>
</dbReference>
<evidence type="ECO:0000256" key="5">
    <source>
        <dbReference type="ARBA" id="ARBA00023251"/>
    </source>
</evidence>
<protein>
    <submittedName>
        <fullName evidence="8">ABC-2 type transport system permease protein</fullName>
    </submittedName>
</protein>
<evidence type="ECO:0000256" key="6">
    <source>
        <dbReference type="SAM" id="Phobius"/>
    </source>
</evidence>